<evidence type="ECO:0000256" key="4">
    <source>
        <dbReference type="ARBA" id="ARBA00022692"/>
    </source>
</evidence>
<feature type="transmembrane region" description="Helical" evidence="7">
    <location>
        <begin position="680"/>
        <end position="698"/>
    </location>
</feature>
<dbReference type="InterPro" id="IPR001036">
    <property type="entry name" value="Acrflvin-R"/>
</dbReference>
<organism evidence="9 10">
    <name type="scientific">SAR86 cluster bacterium</name>
    <dbReference type="NCBI Taxonomy" id="2030880"/>
    <lineage>
        <taxon>Bacteria</taxon>
        <taxon>Pseudomonadati</taxon>
        <taxon>Pseudomonadota</taxon>
        <taxon>Gammaproteobacteria</taxon>
        <taxon>SAR86 cluster</taxon>
    </lineage>
</organism>
<evidence type="ECO:0000313" key="10">
    <source>
        <dbReference type="Proteomes" id="UP000228987"/>
    </source>
</evidence>
<evidence type="ECO:0000259" key="8">
    <source>
        <dbReference type="PROSITE" id="PS50156"/>
    </source>
</evidence>
<feature type="transmembrane region" description="Helical" evidence="7">
    <location>
        <begin position="803"/>
        <end position="824"/>
    </location>
</feature>
<dbReference type="PANTHER" id="PTHR33406:SF6">
    <property type="entry name" value="MEMBRANE PROTEIN YDGH-RELATED"/>
    <property type="match status" value="1"/>
</dbReference>
<dbReference type="EMBL" id="NVWI01000013">
    <property type="protein sequence ID" value="PCJ39626.1"/>
    <property type="molecule type" value="Genomic_DNA"/>
</dbReference>
<feature type="transmembrane region" description="Helical" evidence="7">
    <location>
        <begin position="308"/>
        <end position="330"/>
    </location>
</feature>
<feature type="transmembrane region" description="Helical" evidence="7">
    <location>
        <begin position="427"/>
        <end position="454"/>
    </location>
</feature>
<evidence type="ECO:0000256" key="3">
    <source>
        <dbReference type="ARBA" id="ARBA00022475"/>
    </source>
</evidence>
<accession>A0A2A5C8B9</accession>
<evidence type="ECO:0000313" key="9">
    <source>
        <dbReference type="EMBL" id="PCJ39626.1"/>
    </source>
</evidence>
<evidence type="ECO:0000256" key="5">
    <source>
        <dbReference type="ARBA" id="ARBA00022989"/>
    </source>
</evidence>
<comment type="subcellular location">
    <subcellularLocation>
        <location evidence="1">Cell membrane</location>
        <topology evidence="1">Multi-pass membrane protein</topology>
    </subcellularLocation>
</comment>
<dbReference type="GO" id="GO:0005886">
    <property type="term" value="C:plasma membrane"/>
    <property type="evidence" value="ECO:0007669"/>
    <property type="project" value="UniProtKB-SubCell"/>
</dbReference>
<feature type="transmembrane region" description="Helical" evidence="7">
    <location>
        <begin position="256"/>
        <end position="275"/>
    </location>
</feature>
<feature type="domain" description="SSD" evidence="8">
    <location>
        <begin position="703"/>
        <end position="830"/>
    </location>
</feature>
<keyword evidence="3" id="KW-1003">Cell membrane</keyword>
<proteinExistence type="inferred from homology"/>
<keyword evidence="6 7" id="KW-0472">Membrane</keyword>
<evidence type="ECO:0000256" key="6">
    <source>
        <dbReference type="ARBA" id="ARBA00023136"/>
    </source>
</evidence>
<evidence type="ECO:0000256" key="2">
    <source>
        <dbReference type="ARBA" id="ARBA00010157"/>
    </source>
</evidence>
<feature type="transmembrane region" description="Helical" evidence="7">
    <location>
        <begin position="731"/>
        <end position="752"/>
    </location>
</feature>
<feature type="domain" description="SSD" evidence="8">
    <location>
        <begin position="247"/>
        <end position="409"/>
    </location>
</feature>
<reference evidence="10" key="1">
    <citation type="submission" date="2017-08" db="EMBL/GenBank/DDBJ databases">
        <title>A dynamic microbial community with high functional redundancy inhabits the cold, oxic subseafloor aquifer.</title>
        <authorList>
            <person name="Tully B.J."/>
            <person name="Wheat C.G."/>
            <person name="Glazer B.T."/>
            <person name="Huber J.A."/>
        </authorList>
    </citation>
    <scope>NUCLEOTIDE SEQUENCE [LARGE SCALE GENOMIC DNA]</scope>
</reference>
<evidence type="ECO:0000256" key="7">
    <source>
        <dbReference type="SAM" id="Phobius"/>
    </source>
</evidence>
<dbReference type="Proteomes" id="UP000228987">
    <property type="component" value="Unassembled WGS sequence"/>
</dbReference>
<feature type="transmembrane region" description="Helical" evidence="7">
    <location>
        <begin position="779"/>
        <end position="797"/>
    </location>
</feature>
<dbReference type="PRINTS" id="PR00702">
    <property type="entry name" value="ACRIFLAVINRP"/>
</dbReference>
<dbReference type="Pfam" id="PF03176">
    <property type="entry name" value="MMPL"/>
    <property type="match status" value="2"/>
</dbReference>
<dbReference type="InterPro" id="IPR000731">
    <property type="entry name" value="SSD"/>
</dbReference>
<sequence length="839" mass="94231">MINIYLQLVLKKPKICLFLVFLITLSLGWFTQYFRLDASSDTLVVEGDADLELARQTNDRYGTSNFVFISYSPNSPLFEEASLGRLRELRDSLELMDRVSSVDSILSVPLLKVANVPLAELADNIKTLDDPDVDLQAARGDLSSNVAYRDLLLSEDAETTALIVNFAATLELDEVADQRAELRVRPTVDLSPQQREELAALEIEYRELNTRADINQHDDIAEIRSILDGYRADAVIVMGGVPMIADDLITFVQNDLQTFGLAILVFIIFTLGYLFRKVRYVGIPLLSCAVTAICIVGLLGLLDWPVTVISSNFISLLLIITISLNVHLIVRYRELETIDTALSHQDRIRRTLQDMVKPCAYTTLTTIVAFGSLVSSEIPPIISFGLMMVMGIALSFFLTFLVFPALMSLLQESKSSSSKRKVDVTPYLAAITARFGKGVLVVAMLMFIFSVVGLNRLEVENSFIDYFDESTEIYQGMVSIDQNMGGTTPLDVIINLYPQDEAAPLVSNIDAVDQLDEELPIDDFFMEQDEFFFEEEFSQEDEENYWFTTDKMALILAIHNYLDELPETGKILSLGTVLQLVYELNDNEPLDNLELALLYSLLPPDYKDALITPYVSIENDQVRFSIRVIETNPDLVRNELLGKIREELQQKFDLSPDQVQLTGMFVLYNNMLLSLFDSQILTLSLVLAVIFIMFIILFRSLKLAVLGIIPNILAASTVLGLMGWLNIPLDMMTITIAAISVGIGVDNTIHYIHRFKVQYPKHQNYRKTMEYCHSSIGQAMYYTSFTIIVGFSILIFSNFIPTIYFGLLTSLAVFIALTGALTLLPQLLISFKPLGKEVS</sequence>
<dbReference type="InterPro" id="IPR004869">
    <property type="entry name" value="MMPL_dom"/>
</dbReference>
<feature type="transmembrane region" description="Helical" evidence="7">
    <location>
        <begin position="705"/>
        <end position="725"/>
    </location>
</feature>
<name>A0A2A5C8B9_9GAMM</name>
<dbReference type="PROSITE" id="PS50156">
    <property type="entry name" value="SSD"/>
    <property type="match status" value="2"/>
</dbReference>
<comment type="similarity">
    <text evidence="2">Belongs to the resistance-nodulation-cell division (RND) (TC 2.A.6) family. MmpL subfamily.</text>
</comment>
<keyword evidence="5 7" id="KW-1133">Transmembrane helix</keyword>
<feature type="transmembrane region" description="Helical" evidence="7">
    <location>
        <begin position="381"/>
        <end position="406"/>
    </location>
</feature>
<dbReference type="SUPFAM" id="SSF82866">
    <property type="entry name" value="Multidrug efflux transporter AcrB transmembrane domain"/>
    <property type="match status" value="2"/>
</dbReference>
<comment type="caution">
    <text evidence="9">The sequence shown here is derived from an EMBL/GenBank/DDBJ whole genome shotgun (WGS) entry which is preliminary data.</text>
</comment>
<dbReference type="AlphaFoldDB" id="A0A2A5C8B9"/>
<feature type="transmembrane region" description="Helical" evidence="7">
    <location>
        <begin position="355"/>
        <end position="375"/>
    </location>
</feature>
<feature type="transmembrane region" description="Helical" evidence="7">
    <location>
        <begin position="282"/>
        <end position="302"/>
    </location>
</feature>
<dbReference type="InterPro" id="IPR050545">
    <property type="entry name" value="Mycobact_MmpL"/>
</dbReference>
<keyword evidence="4 7" id="KW-0812">Transmembrane</keyword>
<dbReference type="GO" id="GO:0022857">
    <property type="term" value="F:transmembrane transporter activity"/>
    <property type="evidence" value="ECO:0007669"/>
    <property type="project" value="InterPro"/>
</dbReference>
<dbReference type="Gene3D" id="1.20.1640.10">
    <property type="entry name" value="Multidrug efflux transporter AcrB transmembrane domain"/>
    <property type="match status" value="2"/>
</dbReference>
<dbReference type="PANTHER" id="PTHR33406">
    <property type="entry name" value="MEMBRANE PROTEIN MJ1562-RELATED"/>
    <property type="match status" value="1"/>
</dbReference>
<protein>
    <submittedName>
        <fullName evidence="9">Transporter</fullName>
    </submittedName>
</protein>
<gene>
    <name evidence="9" type="ORF">COA71_13345</name>
</gene>
<evidence type="ECO:0000256" key="1">
    <source>
        <dbReference type="ARBA" id="ARBA00004651"/>
    </source>
</evidence>